<gene>
    <name evidence="1" type="ORF">A8V30_32300</name>
</gene>
<organism evidence="1">
    <name type="scientific">Escherichia coli O157:H7</name>
    <dbReference type="NCBI Taxonomy" id="83334"/>
    <lineage>
        <taxon>Bacteria</taxon>
        <taxon>Pseudomonadati</taxon>
        <taxon>Pseudomonadota</taxon>
        <taxon>Gammaproteobacteria</taxon>
        <taxon>Enterobacterales</taxon>
        <taxon>Enterobacteriaceae</taxon>
        <taxon>Escherichia</taxon>
    </lineage>
</organism>
<geneLocation type="plasmid" evidence="1">
    <name>p35K</name>
</geneLocation>
<name>A0A223HH34_ECO57</name>
<accession>A0A223HH34</accession>
<dbReference type="RefSeq" id="WP_000868275.1">
    <property type="nucleotide sequence ID" value="NZ_CP015845.2"/>
</dbReference>
<dbReference type="EMBL" id="CP022728">
    <property type="protein sequence ID" value="AST49261.1"/>
    <property type="molecule type" value="Genomic_DNA"/>
</dbReference>
<evidence type="ECO:0008006" key="2">
    <source>
        <dbReference type="Google" id="ProtNLM"/>
    </source>
</evidence>
<sequence>MKVRKGDRQYYLNKEGDTFHLVKRVKTFSKSATLGKTKATVITVADLIFHEDAFDTIDFTRGGLRENDKEVVSMMIQEMNNEREKNVN</sequence>
<evidence type="ECO:0000313" key="1">
    <source>
        <dbReference type="EMBL" id="AST49261.1"/>
    </source>
</evidence>
<reference evidence="1" key="1">
    <citation type="submission" date="2017-08" db="EMBL/GenBank/DDBJ databases">
        <authorList>
            <person name="de Groot N.N."/>
        </authorList>
    </citation>
    <scope>NUCLEOTIDE SEQUENCE</scope>
    <source>
        <strain evidence="1">FRIK2069</strain>
        <plasmid evidence="1">p35K</plasmid>
    </source>
</reference>
<dbReference type="AlphaFoldDB" id="A0A223HH34"/>
<protein>
    <recommendedName>
        <fullName evidence="2">YaiB protein</fullName>
    </recommendedName>
</protein>
<proteinExistence type="predicted"/>
<keyword evidence="1" id="KW-0614">Plasmid</keyword>